<protein>
    <recommendedName>
        <fullName evidence="1">Histidine kinase/HSP90-like ATPase domain-containing protein</fullName>
    </recommendedName>
</protein>
<name>A0ABP4SR97_9ACTN</name>
<evidence type="ECO:0000313" key="3">
    <source>
        <dbReference type="Proteomes" id="UP001499851"/>
    </source>
</evidence>
<accession>A0ABP4SR97</accession>
<gene>
    <name evidence="2" type="ORF">GCM10009830_24670</name>
</gene>
<evidence type="ECO:0000313" key="2">
    <source>
        <dbReference type="EMBL" id="GAA1676935.1"/>
    </source>
</evidence>
<dbReference type="InterPro" id="IPR036890">
    <property type="entry name" value="HATPase_C_sf"/>
</dbReference>
<keyword evidence="3" id="KW-1185">Reference proteome</keyword>
<sequence>MYGGGTGMLRTWVEAGLLVVEVVDRGVLSDPLAGQRPFEEEPEYGRGLLLVNQVVDLMRTHTGTQGTTRRVHLRLH</sequence>
<dbReference type="Pfam" id="PF13581">
    <property type="entry name" value="HATPase_c_2"/>
    <property type="match status" value="1"/>
</dbReference>
<proteinExistence type="predicted"/>
<dbReference type="Proteomes" id="UP001499851">
    <property type="component" value="Unassembled WGS sequence"/>
</dbReference>
<reference evidence="3" key="1">
    <citation type="journal article" date="2019" name="Int. J. Syst. Evol. Microbiol.">
        <title>The Global Catalogue of Microorganisms (GCM) 10K type strain sequencing project: providing services to taxonomists for standard genome sequencing and annotation.</title>
        <authorList>
            <consortium name="The Broad Institute Genomics Platform"/>
            <consortium name="The Broad Institute Genome Sequencing Center for Infectious Disease"/>
            <person name="Wu L."/>
            <person name="Ma J."/>
        </authorList>
    </citation>
    <scope>NUCLEOTIDE SEQUENCE [LARGE SCALE GENOMIC DNA]</scope>
    <source>
        <strain evidence="3">JCM 16001</strain>
    </source>
</reference>
<dbReference type="Gene3D" id="3.30.565.10">
    <property type="entry name" value="Histidine kinase-like ATPase, C-terminal domain"/>
    <property type="match status" value="1"/>
</dbReference>
<organism evidence="2 3">
    <name type="scientific">Glycomyces endophyticus</name>
    <dbReference type="NCBI Taxonomy" id="480996"/>
    <lineage>
        <taxon>Bacteria</taxon>
        <taxon>Bacillati</taxon>
        <taxon>Actinomycetota</taxon>
        <taxon>Actinomycetes</taxon>
        <taxon>Glycomycetales</taxon>
        <taxon>Glycomycetaceae</taxon>
        <taxon>Glycomyces</taxon>
    </lineage>
</organism>
<comment type="caution">
    <text evidence="2">The sequence shown here is derived from an EMBL/GenBank/DDBJ whole genome shotgun (WGS) entry which is preliminary data.</text>
</comment>
<dbReference type="InterPro" id="IPR003594">
    <property type="entry name" value="HATPase_dom"/>
</dbReference>
<dbReference type="EMBL" id="BAAAQF010000007">
    <property type="protein sequence ID" value="GAA1676935.1"/>
    <property type="molecule type" value="Genomic_DNA"/>
</dbReference>
<evidence type="ECO:0000259" key="1">
    <source>
        <dbReference type="Pfam" id="PF13581"/>
    </source>
</evidence>
<feature type="domain" description="Histidine kinase/HSP90-like ATPase" evidence="1">
    <location>
        <begin position="9"/>
        <end position="68"/>
    </location>
</feature>